<evidence type="ECO:0000313" key="6">
    <source>
        <dbReference type="Proteomes" id="UP000037848"/>
    </source>
</evidence>
<dbReference type="GO" id="GO:0006508">
    <property type="term" value="P:proteolysis"/>
    <property type="evidence" value="ECO:0007669"/>
    <property type="project" value="InterPro"/>
</dbReference>
<dbReference type="SUPFAM" id="SSF82171">
    <property type="entry name" value="DPP6 N-terminal domain-like"/>
    <property type="match status" value="1"/>
</dbReference>
<dbReference type="STRING" id="187330.AMS58_04920"/>
<dbReference type="SUPFAM" id="SSF53474">
    <property type="entry name" value="alpha/beta-Hydrolases"/>
    <property type="match status" value="1"/>
</dbReference>
<reference evidence="5 6" key="1">
    <citation type="submission" date="2015-08" db="EMBL/GenBank/DDBJ databases">
        <title>Draft Genome Sequence of Pseudoalteromonas porphyrae UCD-SED14.</title>
        <authorList>
            <person name="Coil D.A."/>
            <person name="Jospin G."/>
            <person name="Lee R.D."/>
            <person name="Eisen J.A."/>
        </authorList>
    </citation>
    <scope>NUCLEOTIDE SEQUENCE [LARGE SCALE GENOMIC DNA]</scope>
    <source>
        <strain evidence="5 6">UCD-SED14</strain>
    </source>
</reference>
<feature type="region of interest" description="Disordered" evidence="1">
    <location>
        <begin position="76"/>
        <end position="100"/>
    </location>
</feature>
<dbReference type="Gene3D" id="3.40.50.1820">
    <property type="entry name" value="alpha/beta hydrolase"/>
    <property type="match status" value="1"/>
</dbReference>
<feature type="chain" id="PRO_5005870563" evidence="2">
    <location>
        <begin position="33"/>
        <end position="785"/>
    </location>
</feature>
<dbReference type="GO" id="GO:0008236">
    <property type="term" value="F:serine-type peptidase activity"/>
    <property type="evidence" value="ECO:0007669"/>
    <property type="project" value="InterPro"/>
</dbReference>
<dbReference type="Gene3D" id="2.140.10.30">
    <property type="entry name" value="Dipeptidylpeptidase IV, N-terminal domain"/>
    <property type="match status" value="1"/>
</dbReference>
<keyword evidence="2" id="KW-0732">Signal</keyword>
<proteinExistence type="predicted"/>
<dbReference type="PANTHER" id="PTHR11731">
    <property type="entry name" value="PROTEASE FAMILY S9B,C DIPEPTIDYL-PEPTIDASE IV-RELATED"/>
    <property type="match status" value="1"/>
</dbReference>
<dbReference type="OrthoDB" id="9812921at2"/>
<dbReference type="PATRIC" id="fig|187330.3.peg.334"/>
<evidence type="ECO:0000256" key="1">
    <source>
        <dbReference type="SAM" id="MobiDB-lite"/>
    </source>
</evidence>
<feature type="domain" description="Peptidase S9 prolyl oligopeptidase catalytic" evidence="3">
    <location>
        <begin position="585"/>
        <end position="782"/>
    </location>
</feature>
<dbReference type="AlphaFoldDB" id="A0A0N1END7"/>
<accession>A0A0N1END7</accession>
<dbReference type="InterPro" id="IPR050278">
    <property type="entry name" value="Serine_Prot_S9B/DPPIV"/>
</dbReference>
<evidence type="ECO:0000313" key="5">
    <source>
        <dbReference type="EMBL" id="KPH65646.1"/>
    </source>
</evidence>
<name>A0A0N1END7_9GAMM</name>
<comment type="caution">
    <text evidence="5">The sequence shown here is derived from an EMBL/GenBank/DDBJ whole genome shotgun (WGS) entry which is preliminary data.</text>
</comment>
<sequence>MKLFKSTAIVLSVLAGLSLSGCSMTESGSTQAATSQISNPLSFEQIYKDKYFKAQRSTYFKWLDDGTGYTVLEARESEKDKKDDADNTKADDEKADDDKDNGIKGNDIVFYNADGTDRKVLVEFEKLHPEGAEEPLAIESYQWSKDGKWLMVFTNSEQVWRSRSRGDFWLLNLETNQLQQLGGADVEPTKLMFAKFSPDSSKVAYVRDNNIYMQAVGSNDVTALTIDGSATIVNGNFDWVYEEEFTIADGFRWSPDNKSIAYWQLDTSGVKFFTMINNTDELYPTLKTFPYPKAGETNSAVRVGVVSLSDKQTRWAKLEGDNRDRYIPRISWAGTGDELMIQDLNRPQSQNKVWLFDWQKQQLTKILEDKDDAFIEWFYKANWSKDGKFFIWHSERDGWRHLYRVSRDGKTIIDLTPGDYDIVDMLTINEDKNVMYFIASPNDPGQRYLYSTPLDGSSKPVRVTPAEFEGSNSYYMSKDASWAMHTYSKFGTPPTKEIIKVADHSNVKTLVENKELKEKLAEQSLPSHEFFKVNAQDGTELDGYIMFPENMDKNKKYPIVFYVYGEPWGSTVQDRYEGNSYLYKSLLTQKGFIVASVDNRGTRAPKGRDWRKSIYKKIGSITVQDQVDALDAMAKRWDVIDTDRVGVWGHSGGGSSTLNLLFRHGDKFKVGIASAPVPDIRLYDTIYQERYAGNPNTDPESYDNTSPITFAKNLTGKLLLIHGTGDDNVHYQGSERLIDELVKHNKQFEFFSYPNRSHSLREGKGTTLHYHTMMAEFFEKNLLNQ</sequence>
<evidence type="ECO:0000259" key="4">
    <source>
        <dbReference type="Pfam" id="PF00930"/>
    </source>
</evidence>
<feature type="domain" description="Dipeptidylpeptidase IV N-terminal" evidence="4">
    <location>
        <begin position="144"/>
        <end position="494"/>
    </location>
</feature>
<keyword evidence="6" id="KW-1185">Reference proteome</keyword>
<dbReference type="EMBL" id="LHPH01000001">
    <property type="protein sequence ID" value="KPH65646.1"/>
    <property type="molecule type" value="Genomic_DNA"/>
</dbReference>
<dbReference type="Proteomes" id="UP000037848">
    <property type="component" value="Unassembled WGS sequence"/>
</dbReference>
<evidence type="ECO:0000259" key="3">
    <source>
        <dbReference type="Pfam" id="PF00326"/>
    </source>
</evidence>
<dbReference type="InterPro" id="IPR001375">
    <property type="entry name" value="Peptidase_S9_cat"/>
</dbReference>
<organism evidence="5 6">
    <name type="scientific">Pseudoalteromonas porphyrae</name>
    <dbReference type="NCBI Taxonomy" id="187330"/>
    <lineage>
        <taxon>Bacteria</taxon>
        <taxon>Pseudomonadati</taxon>
        <taxon>Pseudomonadota</taxon>
        <taxon>Gammaproteobacteria</taxon>
        <taxon>Alteromonadales</taxon>
        <taxon>Pseudoalteromonadaceae</taxon>
        <taxon>Pseudoalteromonas</taxon>
    </lineage>
</organism>
<evidence type="ECO:0000256" key="2">
    <source>
        <dbReference type="SAM" id="SignalP"/>
    </source>
</evidence>
<dbReference type="InterPro" id="IPR029058">
    <property type="entry name" value="AB_hydrolase_fold"/>
</dbReference>
<dbReference type="Pfam" id="PF00930">
    <property type="entry name" value="DPPIV_N"/>
    <property type="match status" value="1"/>
</dbReference>
<dbReference type="Pfam" id="PF00326">
    <property type="entry name" value="Peptidase_S9"/>
    <property type="match status" value="1"/>
</dbReference>
<feature type="signal peptide" evidence="2">
    <location>
        <begin position="1"/>
        <end position="32"/>
    </location>
</feature>
<dbReference type="PANTHER" id="PTHR11731:SF193">
    <property type="entry name" value="DIPEPTIDYL PEPTIDASE 9"/>
    <property type="match status" value="1"/>
</dbReference>
<dbReference type="PROSITE" id="PS51257">
    <property type="entry name" value="PROKAR_LIPOPROTEIN"/>
    <property type="match status" value="1"/>
</dbReference>
<gene>
    <name evidence="5" type="ORF">ADS77_01580</name>
</gene>
<protein>
    <submittedName>
        <fullName evidence="5">Peptidase S9</fullName>
    </submittedName>
</protein>
<dbReference type="GO" id="GO:0008239">
    <property type="term" value="F:dipeptidyl-peptidase activity"/>
    <property type="evidence" value="ECO:0007669"/>
    <property type="project" value="TreeGrafter"/>
</dbReference>
<dbReference type="RefSeq" id="WP_054452610.1">
    <property type="nucleotide sequence ID" value="NZ_LHPH01000001.1"/>
</dbReference>
<dbReference type="InterPro" id="IPR002469">
    <property type="entry name" value="Peptidase_S9B_N"/>
</dbReference>